<dbReference type="InterPro" id="IPR006311">
    <property type="entry name" value="TAT_signal"/>
</dbReference>
<dbReference type="PROSITE" id="PS51318">
    <property type="entry name" value="TAT"/>
    <property type="match status" value="1"/>
</dbReference>
<evidence type="ECO:0000313" key="4">
    <source>
        <dbReference type="EMBL" id="MEE3849131.1"/>
    </source>
</evidence>
<keyword evidence="1 3" id="KW-0732">Signal</keyword>
<sequence length="222" mass="22142">MKNIVTRRAAAAVGAAGVAVMGVGSLGTGAAAAAPVPNSSITKTLVDGTSVNIQLFGQNANIQRPLIAFPMNREVWVSGKVRVTVGGEAEEAEIAAGYIVGCQVNIGIGGGAEGGAESMTEPSPDGGAPTSITPNAGATASLSLGPGAAGYVPIIQETNDDDDAVESYTFSGSGGGVAYSQERFWVNDCAGYAEAKAKVTVTVETDAVKGVVTLYGQPFSLG</sequence>
<dbReference type="Gene3D" id="2.10.300.10">
    <property type="entry name" value="Porin MspA ribbon domain"/>
    <property type="match status" value="1"/>
</dbReference>
<accession>A0ABU7M7V9</accession>
<evidence type="ECO:0000313" key="5">
    <source>
        <dbReference type="Proteomes" id="UP001347146"/>
    </source>
</evidence>
<gene>
    <name evidence="4" type="ORF">VZC37_02225</name>
</gene>
<dbReference type="Pfam" id="PF09203">
    <property type="entry name" value="MspA"/>
    <property type="match status" value="1"/>
</dbReference>
<dbReference type="InterPro" id="IPR015286">
    <property type="entry name" value="Porin_fam_mycobact-type"/>
</dbReference>
<dbReference type="Proteomes" id="UP001347146">
    <property type="component" value="Unassembled WGS sequence"/>
</dbReference>
<evidence type="ECO:0000256" key="2">
    <source>
        <dbReference type="SAM" id="MobiDB-lite"/>
    </source>
</evidence>
<proteinExistence type="predicted"/>
<reference evidence="4 5" key="1">
    <citation type="submission" date="2024-01" db="EMBL/GenBank/DDBJ databases">
        <title>Draft genome sequence of Gordonia sp. LSe1-13.</title>
        <authorList>
            <person name="Suphannarot A."/>
            <person name="Mingma R."/>
        </authorList>
    </citation>
    <scope>NUCLEOTIDE SEQUENCE [LARGE SCALE GENOMIC DNA]</scope>
    <source>
        <strain evidence="4 5">LSe1-13</strain>
    </source>
</reference>
<feature type="region of interest" description="Disordered" evidence="2">
    <location>
        <begin position="113"/>
        <end position="139"/>
    </location>
</feature>
<protein>
    <submittedName>
        <fullName evidence="4">MspA family porin</fullName>
    </submittedName>
</protein>
<feature type="compositionally biased region" description="Polar residues" evidence="2">
    <location>
        <begin position="130"/>
        <end position="139"/>
    </location>
</feature>
<dbReference type="InterPro" id="IPR036435">
    <property type="entry name" value="Leukocidin/porin_MspA_sf"/>
</dbReference>
<dbReference type="Gene3D" id="2.60.40.1650">
    <property type="entry name" value="Porin MspA (Ig-like beta-sandwich domain)"/>
    <property type="match status" value="1"/>
</dbReference>
<organism evidence="4 5">
    <name type="scientific">Gordonia sesuvii</name>
    <dbReference type="NCBI Taxonomy" id="3116777"/>
    <lineage>
        <taxon>Bacteria</taxon>
        <taxon>Bacillati</taxon>
        <taxon>Actinomycetota</taxon>
        <taxon>Actinomycetes</taxon>
        <taxon>Mycobacteriales</taxon>
        <taxon>Gordoniaceae</taxon>
        <taxon>Gordonia</taxon>
    </lineage>
</organism>
<evidence type="ECO:0000256" key="3">
    <source>
        <dbReference type="SAM" id="SignalP"/>
    </source>
</evidence>
<comment type="caution">
    <text evidence="4">The sequence shown here is derived from an EMBL/GenBank/DDBJ whole genome shotgun (WGS) entry which is preliminary data.</text>
</comment>
<feature type="signal peptide" evidence="3">
    <location>
        <begin position="1"/>
        <end position="33"/>
    </location>
</feature>
<name>A0ABU7M7V9_9ACTN</name>
<dbReference type="RefSeq" id="WP_330430785.1">
    <property type="nucleotide sequence ID" value="NZ_JAZDUF010000001.1"/>
</dbReference>
<dbReference type="EMBL" id="JAZDUF010000001">
    <property type="protein sequence ID" value="MEE3849131.1"/>
    <property type="molecule type" value="Genomic_DNA"/>
</dbReference>
<evidence type="ECO:0000256" key="1">
    <source>
        <dbReference type="ARBA" id="ARBA00022729"/>
    </source>
</evidence>
<keyword evidence="5" id="KW-1185">Reference proteome</keyword>
<dbReference type="SUPFAM" id="SSF56959">
    <property type="entry name" value="Leukocidin-like"/>
    <property type="match status" value="1"/>
</dbReference>
<feature type="chain" id="PRO_5045767443" evidence="3">
    <location>
        <begin position="34"/>
        <end position="222"/>
    </location>
</feature>